<evidence type="ECO:0000313" key="2">
    <source>
        <dbReference type="Proteomes" id="UP001057402"/>
    </source>
</evidence>
<protein>
    <submittedName>
        <fullName evidence="1">Uncharacterized protein</fullName>
    </submittedName>
</protein>
<gene>
    <name evidence="1" type="ORF">MLD38_003752</name>
</gene>
<comment type="caution">
    <text evidence="1">The sequence shown here is derived from an EMBL/GenBank/DDBJ whole genome shotgun (WGS) entry which is preliminary data.</text>
</comment>
<organism evidence="1 2">
    <name type="scientific">Melastoma candidum</name>
    <dbReference type="NCBI Taxonomy" id="119954"/>
    <lineage>
        <taxon>Eukaryota</taxon>
        <taxon>Viridiplantae</taxon>
        <taxon>Streptophyta</taxon>
        <taxon>Embryophyta</taxon>
        <taxon>Tracheophyta</taxon>
        <taxon>Spermatophyta</taxon>
        <taxon>Magnoliopsida</taxon>
        <taxon>eudicotyledons</taxon>
        <taxon>Gunneridae</taxon>
        <taxon>Pentapetalae</taxon>
        <taxon>rosids</taxon>
        <taxon>malvids</taxon>
        <taxon>Myrtales</taxon>
        <taxon>Melastomataceae</taxon>
        <taxon>Melastomatoideae</taxon>
        <taxon>Melastomateae</taxon>
        <taxon>Melastoma</taxon>
    </lineage>
</organism>
<evidence type="ECO:0000313" key="1">
    <source>
        <dbReference type="EMBL" id="KAI4385759.1"/>
    </source>
</evidence>
<name>A0ACB9S7G6_9MYRT</name>
<dbReference type="EMBL" id="CM042881">
    <property type="protein sequence ID" value="KAI4385759.1"/>
    <property type="molecule type" value="Genomic_DNA"/>
</dbReference>
<accession>A0ACB9S7G6</accession>
<reference evidence="2" key="1">
    <citation type="journal article" date="2023" name="Front. Plant Sci.">
        <title>Chromosomal-level genome assembly of Melastoma candidum provides insights into trichome evolution.</title>
        <authorList>
            <person name="Zhong Y."/>
            <person name="Wu W."/>
            <person name="Sun C."/>
            <person name="Zou P."/>
            <person name="Liu Y."/>
            <person name="Dai S."/>
            <person name="Zhou R."/>
        </authorList>
    </citation>
    <scope>NUCLEOTIDE SEQUENCE [LARGE SCALE GENOMIC DNA]</scope>
</reference>
<sequence length="131" mass="15011">MGDGGATSDNNPLAFLQNFRFPFPNFQKKKEPEKVIGEVVRVIDEEEVEKSPGLVRFTRRKEIENPTSTQLKVEVEEDQSGKTSNPLVLWQVYALGGFLILRWVWGRWQERKARKGSDDQDPDPQDDAGSY</sequence>
<keyword evidence="2" id="KW-1185">Reference proteome</keyword>
<proteinExistence type="predicted"/>
<dbReference type="Proteomes" id="UP001057402">
    <property type="component" value="Chromosome 2"/>
</dbReference>